<feature type="chain" id="PRO_5002733274" evidence="1">
    <location>
        <begin position="20"/>
        <end position="1064"/>
    </location>
</feature>
<dbReference type="PANTHER" id="PTHR47022">
    <property type="entry name" value="BTB AND MATH DOMAIN-CONTAINING PROTEIN 36-RELATED"/>
    <property type="match status" value="1"/>
</dbReference>
<dbReference type="SUPFAM" id="SSF55797">
    <property type="entry name" value="PR-1-like"/>
    <property type="match status" value="2"/>
</dbReference>
<sequence length="1064" mass="119977">MNFWILFLSISLLLGSSDANGLNTVEVFNAVKNILDEGTTSYRITTDISLVYYAEEKAKECPSKGDLETGEVLINNDDLQNLLIGSNSTQYFSLGPLPTISTLQNKTVRIFLNIGSRMGCAPLNCSSGFDQYCVFDSREYASSRLEKYGCVKSEKYPNLCEEQPIDYVSMDPSNFQAKMMSWNHDRRAVAKKFGYSRMYEMNWSNDAAMIAEVLGFACEPNFAGFLGTHYYMHPRTLDPLGSSWFFTHDTIDGSQILGNTTFEMFAPDRKEFGCVPLDTACCSNYSYICVLGPDWLSTDQPIFSKGTPCDQCPDGCNDGLCVNPKKENSSENSAVVLSEIPLAETTSIYHGTIWEDTGKSVALLVCFIGATHCAAVTTITMVTKSPSETEMFTEVLRLLNDPRRSLIYDLNVSDLYWLKWDISLAWLAFKTTDTCEPLDDSDGFAKLRLTLSDKEIVTTTNNQETKTQHRIVSDLWENLDAFTEHIKEYGSELKNSREEFSKFYDYYRSDWTRIGCAFKVCKDVMTGEENNLICFLGPKADQKSDPIFTMETSKDDLCKNCECEKLACKEPPFDGSKLSDDEFQKKVLDEFNGARSKFSLGANVSAMSKLVGSKLKKNILSCFVKVWDDTLTASALDVANNCPGQVAHGTNYREILADTFLDKAAGLSSIGEMYGSTTTEQSYTEVYNWSAIYTILWPKMTKVGCARAPNTCANKIWCHFGDIGLLNGKMYEKGTPCSKCTGGCEDGFYYYEFGRNEFTFDVNDIEKLDGTGQNSPHYATGDIDWHLNVCINSTYKGKYLSAFLFCSPVDVASAWKTFGQFRIVLENIERPKQSIARQMDFSFESEEAENRGWRTFTKLDEVLDEANGFYKDKKLTFRVIVGVKKVEGFETAKYFNFLEKGEYSDGTITAGNTKFYANKMVKNFKLSILSVHSPVISNLFANTDDIKIEDVDSLEFNEFLQFLYAVAIRIEKANVDMILRMSARFDTYGLKLSCKQYLTYALNTKQIEPEFAIQMADKHELKDILTNALESAKNVDDIKERFKGYEDLSVGTLKQMINKTLTFA</sequence>
<dbReference type="CTD" id="8577203"/>
<accession>A8XCZ9</accession>
<dbReference type="InterPro" id="IPR000210">
    <property type="entry name" value="BTB/POZ_dom"/>
</dbReference>
<dbReference type="eggNOG" id="ENOG502TGFX">
    <property type="taxonomic scope" value="Eukaryota"/>
</dbReference>
<reference evidence="4 5" key="2">
    <citation type="journal article" date="2011" name="PLoS Genet.">
        <title>Caenorhabditis briggsae recombinant inbred line genotypes reveal inter-strain incompatibility and the evolution of recombination.</title>
        <authorList>
            <person name="Ross J.A."/>
            <person name="Koboldt D.C."/>
            <person name="Staisch J.E."/>
            <person name="Chamberlin H.M."/>
            <person name="Gupta B.P."/>
            <person name="Miller R.D."/>
            <person name="Baird S.E."/>
            <person name="Haag E.S."/>
        </authorList>
    </citation>
    <scope>NUCLEOTIDE SEQUENCE [LARGE SCALE GENOMIC DNA]</scope>
    <source>
        <strain evidence="4 5">AF16</strain>
    </source>
</reference>
<dbReference type="InterPro" id="IPR011333">
    <property type="entry name" value="SKP1/BTB/POZ_sf"/>
</dbReference>
<dbReference type="InterPro" id="IPR002083">
    <property type="entry name" value="MATH/TRAF_dom"/>
</dbReference>
<dbReference type="InterPro" id="IPR008974">
    <property type="entry name" value="TRAF-like"/>
</dbReference>
<feature type="domain" description="MATH" evidence="3">
    <location>
        <begin position="755"/>
        <end position="881"/>
    </location>
</feature>
<dbReference type="Proteomes" id="UP000008549">
    <property type="component" value="Unassembled WGS sequence"/>
</dbReference>
<dbReference type="OMA" id="RSDWTRI"/>
<evidence type="ECO:0000259" key="2">
    <source>
        <dbReference type="PROSITE" id="PS50097"/>
    </source>
</evidence>
<evidence type="ECO:0000313" key="6">
    <source>
        <dbReference type="WormBase" id="CBG11449"/>
    </source>
</evidence>
<dbReference type="GeneID" id="8577203"/>
<dbReference type="SUPFAM" id="SSF49599">
    <property type="entry name" value="TRAF domain-like"/>
    <property type="match status" value="1"/>
</dbReference>
<dbReference type="Pfam" id="PF00188">
    <property type="entry name" value="CAP"/>
    <property type="match status" value="1"/>
</dbReference>
<dbReference type="PANTHER" id="PTHR47022:SF1">
    <property type="entry name" value="BTB AND MATH DOMAIN-CONTAINING PROTEIN 36-RELATED"/>
    <property type="match status" value="1"/>
</dbReference>
<name>A8XCZ9_CAEBR</name>
<dbReference type="Pfam" id="PF22486">
    <property type="entry name" value="MATH_2"/>
    <property type="match status" value="1"/>
</dbReference>
<dbReference type="HOGENOM" id="CLU_322948_0_0_1"/>
<dbReference type="WormBase" id="CBG11449">
    <property type="protein sequence ID" value="CBP48278"/>
    <property type="gene ID" value="WBGene00032561"/>
</dbReference>
<dbReference type="InterPro" id="IPR014044">
    <property type="entry name" value="CAP_dom"/>
</dbReference>
<feature type="domain" description="BTB" evidence="2">
    <location>
        <begin position="904"/>
        <end position="972"/>
    </location>
</feature>
<dbReference type="KEGG" id="cbr:CBG_11449"/>
<dbReference type="Pfam" id="PF00651">
    <property type="entry name" value="BTB"/>
    <property type="match status" value="1"/>
</dbReference>
<gene>
    <name evidence="4 6" type="ORF">CBG11449</name>
    <name evidence="4" type="ORF">CBG_11449</name>
</gene>
<evidence type="ECO:0000256" key="1">
    <source>
        <dbReference type="SAM" id="SignalP"/>
    </source>
</evidence>
<keyword evidence="5" id="KW-1185">Reference proteome</keyword>
<dbReference type="InParanoid" id="A8XCZ9"/>
<evidence type="ECO:0000313" key="4">
    <source>
        <dbReference type="EMBL" id="CAP30517.2"/>
    </source>
</evidence>
<dbReference type="InterPro" id="IPR035940">
    <property type="entry name" value="CAP_sf"/>
</dbReference>
<dbReference type="Gene3D" id="2.60.210.10">
    <property type="entry name" value="Apoptosis, Tumor Necrosis Factor Receptor Associated Protein 2, Chain A"/>
    <property type="match status" value="1"/>
</dbReference>
<dbReference type="CDD" id="cd00121">
    <property type="entry name" value="MATH"/>
    <property type="match status" value="1"/>
</dbReference>
<protein>
    <submittedName>
        <fullName evidence="4">Protein CBG11449</fullName>
    </submittedName>
</protein>
<dbReference type="EMBL" id="HE600908">
    <property type="protein sequence ID" value="CAP30517.2"/>
    <property type="molecule type" value="Genomic_DNA"/>
</dbReference>
<dbReference type="PROSITE" id="PS50097">
    <property type="entry name" value="BTB"/>
    <property type="match status" value="1"/>
</dbReference>
<dbReference type="PROSITE" id="PS50144">
    <property type="entry name" value="MATH"/>
    <property type="match status" value="1"/>
</dbReference>
<dbReference type="SUPFAM" id="SSF54695">
    <property type="entry name" value="POZ domain"/>
    <property type="match status" value="1"/>
</dbReference>
<dbReference type="SMART" id="SM00225">
    <property type="entry name" value="BTB"/>
    <property type="match status" value="1"/>
</dbReference>
<dbReference type="Gene3D" id="3.40.33.10">
    <property type="entry name" value="CAP"/>
    <property type="match status" value="3"/>
</dbReference>
<dbReference type="Gene3D" id="3.30.710.10">
    <property type="entry name" value="Potassium Channel Kv1.1, Chain A"/>
    <property type="match status" value="1"/>
</dbReference>
<dbReference type="AlphaFoldDB" id="A8XCZ9"/>
<feature type="signal peptide" evidence="1">
    <location>
        <begin position="1"/>
        <end position="19"/>
    </location>
</feature>
<organism evidence="4 5">
    <name type="scientific">Caenorhabditis briggsae</name>
    <dbReference type="NCBI Taxonomy" id="6238"/>
    <lineage>
        <taxon>Eukaryota</taxon>
        <taxon>Metazoa</taxon>
        <taxon>Ecdysozoa</taxon>
        <taxon>Nematoda</taxon>
        <taxon>Chromadorea</taxon>
        <taxon>Rhabditida</taxon>
        <taxon>Rhabditina</taxon>
        <taxon>Rhabditomorpha</taxon>
        <taxon>Rhabditoidea</taxon>
        <taxon>Rhabditidae</taxon>
        <taxon>Peloderinae</taxon>
        <taxon>Caenorhabditis</taxon>
    </lineage>
</organism>
<reference evidence="4 5" key="1">
    <citation type="journal article" date="2003" name="PLoS Biol.">
        <title>The genome sequence of Caenorhabditis briggsae: a platform for comparative genomics.</title>
        <authorList>
            <person name="Stein L.D."/>
            <person name="Bao Z."/>
            <person name="Blasiar D."/>
            <person name="Blumenthal T."/>
            <person name="Brent M.R."/>
            <person name="Chen N."/>
            <person name="Chinwalla A."/>
            <person name="Clarke L."/>
            <person name="Clee C."/>
            <person name="Coghlan A."/>
            <person name="Coulson A."/>
            <person name="D'Eustachio P."/>
            <person name="Fitch D.H."/>
            <person name="Fulton L.A."/>
            <person name="Fulton R.E."/>
            <person name="Griffiths-Jones S."/>
            <person name="Harris T.W."/>
            <person name="Hillier L.W."/>
            <person name="Kamath R."/>
            <person name="Kuwabara P.E."/>
            <person name="Mardis E.R."/>
            <person name="Marra M.A."/>
            <person name="Miner T.L."/>
            <person name="Minx P."/>
            <person name="Mullikin J.C."/>
            <person name="Plumb R.W."/>
            <person name="Rogers J."/>
            <person name="Schein J.E."/>
            <person name="Sohrmann M."/>
            <person name="Spieth J."/>
            <person name="Stajich J.E."/>
            <person name="Wei C."/>
            <person name="Willey D."/>
            <person name="Wilson R.K."/>
            <person name="Durbin R."/>
            <person name="Waterston R.H."/>
        </authorList>
    </citation>
    <scope>NUCLEOTIDE SEQUENCE [LARGE SCALE GENOMIC DNA]</scope>
    <source>
        <strain evidence="4 5">AF16</strain>
    </source>
</reference>
<dbReference type="RefSeq" id="XP_045094524.1">
    <property type="nucleotide sequence ID" value="XM_045236469.1"/>
</dbReference>
<evidence type="ECO:0000313" key="5">
    <source>
        <dbReference type="Proteomes" id="UP000008549"/>
    </source>
</evidence>
<keyword evidence="1" id="KW-0732">Signal</keyword>
<proteinExistence type="predicted"/>
<dbReference type="CDD" id="cd18186">
    <property type="entry name" value="BTB_POZ_ZBTB_KLHL-like"/>
    <property type="match status" value="1"/>
</dbReference>
<evidence type="ECO:0000259" key="3">
    <source>
        <dbReference type="PROSITE" id="PS50144"/>
    </source>
</evidence>